<dbReference type="PANTHER" id="PTHR10151">
    <property type="entry name" value="ECTONUCLEOTIDE PYROPHOSPHATASE/PHOSPHODIESTERASE"/>
    <property type="match status" value="1"/>
</dbReference>
<evidence type="ECO:0000313" key="2">
    <source>
        <dbReference type="Proteomes" id="UP000288351"/>
    </source>
</evidence>
<dbReference type="SUPFAM" id="SSF53649">
    <property type="entry name" value="Alkaline phosphatase-like"/>
    <property type="match status" value="1"/>
</dbReference>
<dbReference type="InterPro" id="IPR023116">
    <property type="entry name" value="Phosphonoacetate_hydro_insert"/>
</dbReference>
<proteinExistence type="predicted"/>
<keyword evidence="1" id="KW-0378">Hydrolase</keyword>
<sequence>MTQAGAQQLTVNGRDYAWPARPVVVVCIDGSEDAYHERAVADGRMPFLAEMLRRGSDLRADCTMPSFTNPNNLSIATGAPPSVHGICGNYFYDPETGGEVMMNDPALLRAPTLFAAFSARGARVAVITAKDKLRRLLGHGLVDGICFSAEQADRATEAEHGIDKVLERTGMALPPVYSAELSELVLAAGVDVLERERPELTYLSLTDYIQHKHAPGSPVANDFYAMLDGYFARLDALGAVLVITADHGMNAKSDGAGRARVVFLQDALDQRLGAGRARVVLPITDPYTVHHGALGSYATVHLPAGTGPADTAALAAELTALDGVDAVLTRDAACARFELPGDRIGELVVLAERNTALGTTPARHDLSGFTEPLRSHGGLTEQRVPFLVNAPVGPLPDGHRLRNFDSYWIGTALAAGRPLTA</sequence>
<dbReference type="Proteomes" id="UP000288351">
    <property type="component" value="Unassembled WGS sequence"/>
</dbReference>
<dbReference type="AlphaFoldDB" id="A0A401RCN2"/>
<reference evidence="1 2" key="1">
    <citation type="journal article" date="2019" name="Microbiol. Resour. Announc.">
        <title>Draft Genome Sequence of the Most Traditional epsilon-Poly-l-Lysine Producer, Streptomyces albulus NBRC14147.</title>
        <authorList>
            <person name="Yamanaka K."/>
            <person name="Hamano Y."/>
        </authorList>
    </citation>
    <scope>NUCLEOTIDE SEQUENCE [LARGE SCALE GENOMIC DNA]</scope>
    <source>
        <strain evidence="1 2">NBRC 14147</strain>
    </source>
</reference>
<accession>A0A401RCN2</accession>
<dbReference type="Gene3D" id="3.30.1360.110">
    <property type="entry name" value="Domain 2, Phosphonoacetate Hydrolase"/>
    <property type="match status" value="1"/>
</dbReference>
<dbReference type="Pfam" id="PF01663">
    <property type="entry name" value="Phosphodiest"/>
    <property type="match status" value="1"/>
</dbReference>
<dbReference type="Gene3D" id="3.40.720.10">
    <property type="entry name" value="Alkaline Phosphatase, subunit A"/>
    <property type="match status" value="1"/>
</dbReference>
<dbReference type="InterPro" id="IPR012710">
    <property type="entry name" value="Phosphonoacetate_hydro"/>
</dbReference>
<name>A0A401RCN2_STRNR</name>
<dbReference type="PANTHER" id="PTHR10151:SF120">
    <property type="entry name" value="BIS(5'-ADENOSYL)-TRIPHOSPHATASE"/>
    <property type="match status" value="1"/>
</dbReference>
<protein>
    <submittedName>
        <fullName evidence="1">Phosphonoacetate hydrolase</fullName>
    </submittedName>
</protein>
<gene>
    <name evidence="1" type="primary">phnA</name>
    <name evidence="1" type="ORF">SALB_08179</name>
</gene>
<comment type="caution">
    <text evidence="1">The sequence shown here is derived from an EMBL/GenBank/DDBJ whole genome shotgun (WGS) entry which is preliminary data.</text>
</comment>
<dbReference type="RefSeq" id="WP_016577182.1">
    <property type="nucleotide sequence ID" value="NZ_BHXC01000007.1"/>
</dbReference>
<dbReference type="CDD" id="cd16018">
    <property type="entry name" value="Enpp"/>
    <property type="match status" value="1"/>
</dbReference>
<dbReference type="EMBL" id="BHXC01000007">
    <property type="protein sequence ID" value="GCB95375.1"/>
    <property type="molecule type" value="Genomic_DNA"/>
</dbReference>
<dbReference type="GO" id="GO:0047400">
    <property type="term" value="F:phosphonoacetate hydrolase activity"/>
    <property type="evidence" value="ECO:0007669"/>
    <property type="project" value="InterPro"/>
</dbReference>
<dbReference type="InterPro" id="IPR002591">
    <property type="entry name" value="Phosphodiest/P_Trfase"/>
</dbReference>
<organism evidence="1 2">
    <name type="scientific">Streptomyces noursei</name>
    <name type="common">Streptomyces albulus</name>
    <dbReference type="NCBI Taxonomy" id="1971"/>
    <lineage>
        <taxon>Bacteria</taxon>
        <taxon>Bacillati</taxon>
        <taxon>Actinomycetota</taxon>
        <taxon>Actinomycetes</taxon>
        <taxon>Kitasatosporales</taxon>
        <taxon>Streptomycetaceae</taxon>
        <taxon>Streptomyces</taxon>
    </lineage>
</organism>
<evidence type="ECO:0000313" key="1">
    <source>
        <dbReference type="EMBL" id="GCB95375.1"/>
    </source>
</evidence>
<dbReference type="NCBIfam" id="TIGR02335">
    <property type="entry name" value="hydr_PhnA"/>
    <property type="match status" value="1"/>
</dbReference>
<dbReference type="InterPro" id="IPR017850">
    <property type="entry name" value="Alkaline_phosphatase_core_sf"/>
</dbReference>